<organism evidence="5">
    <name type="scientific">Symploca sp. SIO1C4</name>
    <dbReference type="NCBI Taxonomy" id="2607765"/>
    <lineage>
        <taxon>Bacteria</taxon>
        <taxon>Bacillati</taxon>
        <taxon>Cyanobacteriota</taxon>
        <taxon>Cyanophyceae</taxon>
        <taxon>Coleofasciculales</taxon>
        <taxon>Coleofasciculaceae</taxon>
        <taxon>Symploca</taxon>
    </lineage>
</organism>
<protein>
    <submittedName>
        <fullName evidence="5">NUDIX domain-containing protein</fullName>
    </submittedName>
</protein>
<comment type="similarity">
    <text evidence="3">Belongs to the Nudix hydrolase family.</text>
</comment>
<name>A0A6B3N7U8_9CYAN</name>
<dbReference type="InterPro" id="IPR020476">
    <property type="entry name" value="Nudix_hydrolase"/>
</dbReference>
<evidence type="ECO:0000256" key="1">
    <source>
        <dbReference type="ARBA" id="ARBA00001946"/>
    </source>
</evidence>
<evidence type="ECO:0000256" key="3">
    <source>
        <dbReference type="RuleBase" id="RU003476"/>
    </source>
</evidence>
<dbReference type="PRINTS" id="PR00502">
    <property type="entry name" value="NUDIXFAMILY"/>
</dbReference>
<dbReference type="SUPFAM" id="SSF55811">
    <property type="entry name" value="Nudix"/>
    <property type="match status" value="1"/>
</dbReference>
<reference evidence="5" key="1">
    <citation type="submission" date="2019-11" db="EMBL/GenBank/DDBJ databases">
        <title>Genomic insights into an expanded diversity of filamentous marine cyanobacteria reveals the extraordinary biosynthetic potential of Moorea and Okeania.</title>
        <authorList>
            <person name="Ferreira Leao T."/>
            <person name="Wang M."/>
            <person name="Moss N."/>
            <person name="Da Silva R."/>
            <person name="Sanders J."/>
            <person name="Nurk S."/>
            <person name="Gurevich A."/>
            <person name="Humphrey G."/>
            <person name="Reher R."/>
            <person name="Zhu Q."/>
            <person name="Belda-Ferre P."/>
            <person name="Glukhov E."/>
            <person name="Rex R."/>
            <person name="Dorrestein P.C."/>
            <person name="Knight R."/>
            <person name="Pevzner P."/>
            <person name="Gerwick W.H."/>
            <person name="Gerwick L."/>
        </authorList>
    </citation>
    <scope>NUCLEOTIDE SEQUENCE</scope>
    <source>
        <strain evidence="5">SIO1C4</strain>
    </source>
</reference>
<comment type="cofactor">
    <cofactor evidence="1">
        <name>Mg(2+)</name>
        <dbReference type="ChEBI" id="CHEBI:18420"/>
    </cofactor>
</comment>
<dbReference type="PROSITE" id="PS00893">
    <property type="entry name" value="NUDIX_BOX"/>
    <property type="match status" value="1"/>
</dbReference>
<dbReference type="InterPro" id="IPR000086">
    <property type="entry name" value="NUDIX_hydrolase_dom"/>
</dbReference>
<comment type="caution">
    <text evidence="5">The sequence shown here is derived from an EMBL/GenBank/DDBJ whole genome shotgun (WGS) entry which is preliminary data.</text>
</comment>
<evidence type="ECO:0000259" key="4">
    <source>
        <dbReference type="PROSITE" id="PS51462"/>
    </source>
</evidence>
<dbReference type="Pfam" id="PF00293">
    <property type="entry name" value="NUDIX"/>
    <property type="match status" value="1"/>
</dbReference>
<gene>
    <name evidence="5" type="ORF">F6J89_08595</name>
</gene>
<dbReference type="Gene3D" id="3.90.79.10">
    <property type="entry name" value="Nucleoside Triphosphate Pyrophosphohydrolase"/>
    <property type="match status" value="1"/>
</dbReference>
<evidence type="ECO:0000313" key="5">
    <source>
        <dbReference type="EMBL" id="NER27680.1"/>
    </source>
</evidence>
<sequence length="154" mass="17644">MGDYIKWIRSKVGNEPIFLNYSAACILNNEGKILLQKRGDFKGSWGFPGGALELGESAEEALLREVKEETGLRVKIENLIGVYTKYFLEYPNGDKTQIITFFFLCTILNGELYIDNQETLDLVFVEPTKAPKLFNQQHQDALNDFINQQFNVIR</sequence>
<accession>A0A6B3N7U8</accession>
<proteinExistence type="inferred from homology"/>
<dbReference type="AlphaFoldDB" id="A0A6B3N7U8"/>
<dbReference type="PROSITE" id="PS51462">
    <property type="entry name" value="NUDIX"/>
    <property type="match status" value="1"/>
</dbReference>
<dbReference type="EMBL" id="JAAHFQ010000123">
    <property type="protein sequence ID" value="NER27680.1"/>
    <property type="molecule type" value="Genomic_DNA"/>
</dbReference>
<keyword evidence="2 3" id="KW-0378">Hydrolase</keyword>
<dbReference type="InterPro" id="IPR015797">
    <property type="entry name" value="NUDIX_hydrolase-like_dom_sf"/>
</dbReference>
<dbReference type="PANTHER" id="PTHR43046">
    <property type="entry name" value="GDP-MANNOSE MANNOSYL HYDROLASE"/>
    <property type="match status" value="1"/>
</dbReference>
<dbReference type="PANTHER" id="PTHR43046:SF2">
    <property type="entry name" value="8-OXO-DGTP DIPHOSPHATASE-RELATED"/>
    <property type="match status" value="1"/>
</dbReference>
<dbReference type="GO" id="GO:0016787">
    <property type="term" value="F:hydrolase activity"/>
    <property type="evidence" value="ECO:0007669"/>
    <property type="project" value="UniProtKB-KW"/>
</dbReference>
<evidence type="ECO:0000256" key="2">
    <source>
        <dbReference type="ARBA" id="ARBA00022801"/>
    </source>
</evidence>
<dbReference type="CDD" id="cd04677">
    <property type="entry name" value="NUDIX_Hydrolase"/>
    <property type="match status" value="1"/>
</dbReference>
<dbReference type="InterPro" id="IPR020084">
    <property type="entry name" value="NUDIX_hydrolase_CS"/>
</dbReference>
<feature type="domain" description="Nudix hydrolase" evidence="4">
    <location>
        <begin position="18"/>
        <end position="148"/>
    </location>
</feature>